<evidence type="ECO:0000313" key="2">
    <source>
        <dbReference type="Proteomes" id="UP000256779"/>
    </source>
</evidence>
<dbReference type="OrthoDB" id="937979at2"/>
<reference evidence="1 2" key="1">
    <citation type="submission" date="2018-07" db="EMBL/GenBank/DDBJ databases">
        <title>Genomic Encyclopedia of Type Strains, Phase IV (KMG-IV): sequencing the most valuable type-strain genomes for metagenomic binning, comparative biology and taxonomic classification.</title>
        <authorList>
            <person name="Goeker M."/>
        </authorList>
    </citation>
    <scope>NUCLEOTIDE SEQUENCE [LARGE SCALE GENOMIC DNA]</scope>
    <source>
        <strain evidence="1 2">DSM 4134</strain>
    </source>
</reference>
<evidence type="ECO:0000313" key="1">
    <source>
        <dbReference type="EMBL" id="REE01274.1"/>
    </source>
</evidence>
<organism evidence="1 2">
    <name type="scientific">Marinoscillum furvescens DSM 4134</name>
    <dbReference type="NCBI Taxonomy" id="1122208"/>
    <lineage>
        <taxon>Bacteria</taxon>
        <taxon>Pseudomonadati</taxon>
        <taxon>Bacteroidota</taxon>
        <taxon>Cytophagia</taxon>
        <taxon>Cytophagales</taxon>
        <taxon>Reichenbachiellaceae</taxon>
        <taxon>Marinoscillum</taxon>
    </lineage>
</organism>
<proteinExistence type="predicted"/>
<dbReference type="Proteomes" id="UP000256779">
    <property type="component" value="Unassembled WGS sequence"/>
</dbReference>
<name>A0A3D9L716_MARFU</name>
<dbReference type="EMBL" id="QREG01000004">
    <property type="protein sequence ID" value="REE01274.1"/>
    <property type="molecule type" value="Genomic_DNA"/>
</dbReference>
<keyword evidence="2" id="KW-1185">Reference proteome</keyword>
<gene>
    <name evidence="1" type="ORF">C7460_104294</name>
</gene>
<dbReference type="RefSeq" id="WP_115867346.1">
    <property type="nucleotide sequence ID" value="NZ_QREG01000004.1"/>
</dbReference>
<dbReference type="AlphaFoldDB" id="A0A3D9L716"/>
<accession>A0A3D9L716</accession>
<protein>
    <submittedName>
        <fullName evidence="1">Uncharacterized protein</fullName>
    </submittedName>
</protein>
<comment type="caution">
    <text evidence="1">The sequence shown here is derived from an EMBL/GenBank/DDBJ whole genome shotgun (WGS) entry which is preliminary data.</text>
</comment>
<sequence>MNPIYLNQMDAYLRGELSDKEHQLFEAAMQEDPIFAEEVQFQKSVQEGISAYRKAELKARLDAIEVTPTWIGGGQFGSAVVKTVAGVVTASLIGVAVYYTIDIPEQDMIPTANPIVINSPAEDYIPAISVPEVRKTSDLPVEPVAIESQREFAEEEKEVVPEVKEELAKAPTQKTYTPVVEVPDPGMLNDVAISRPEVDMPAAATSDQVVSEELVTVDVKTVNRRSEILKYRYLDGKLFLYGDFKNKPYELLEINSPDDRKLYLYHERAFYAVKVTDKVKELEKITNSQLIEELKILRNNKL</sequence>